<sequence length="149" mass="17212">MNPSVRQVCGIWPKMRAIGRKLPFQRAPVGPSEQQEGKVVEGAKPNSFKGAEEGARHRSEVESAVGERSVWGFDYRREVGWERLRMEEAPEQRFRLDFKDEAEAESRLWRWICGKSPAGFRGSFDRTRSSGLQPDSRELATFDSPRWIW</sequence>
<protein>
    <submittedName>
        <fullName evidence="2">Uncharacterized protein</fullName>
    </submittedName>
</protein>
<evidence type="ECO:0000313" key="3">
    <source>
        <dbReference type="Proteomes" id="UP001552299"/>
    </source>
</evidence>
<proteinExistence type="predicted"/>
<keyword evidence="3" id="KW-1185">Reference proteome</keyword>
<dbReference type="Proteomes" id="UP001552299">
    <property type="component" value="Unassembled WGS sequence"/>
</dbReference>
<dbReference type="AlphaFoldDB" id="A0ABD0TUD3"/>
<comment type="caution">
    <text evidence="2">The sequence shown here is derived from an EMBL/GenBank/DDBJ whole genome shotgun (WGS) entry which is preliminary data.</text>
</comment>
<gene>
    <name evidence="2" type="ORF">M5K25_027584</name>
</gene>
<evidence type="ECO:0000313" key="2">
    <source>
        <dbReference type="EMBL" id="KAL0903223.1"/>
    </source>
</evidence>
<evidence type="ECO:0000256" key="1">
    <source>
        <dbReference type="SAM" id="MobiDB-lite"/>
    </source>
</evidence>
<feature type="region of interest" description="Disordered" evidence="1">
    <location>
        <begin position="26"/>
        <end position="61"/>
    </location>
</feature>
<feature type="compositionally biased region" description="Basic and acidic residues" evidence="1">
    <location>
        <begin position="50"/>
        <end position="61"/>
    </location>
</feature>
<organism evidence="2 3">
    <name type="scientific">Dendrobium thyrsiflorum</name>
    <name type="common">Pinecone-like raceme dendrobium</name>
    <name type="synonym">Orchid</name>
    <dbReference type="NCBI Taxonomy" id="117978"/>
    <lineage>
        <taxon>Eukaryota</taxon>
        <taxon>Viridiplantae</taxon>
        <taxon>Streptophyta</taxon>
        <taxon>Embryophyta</taxon>
        <taxon>Tracheophyta</taxon>
        <taxon>Spermatophyta</taxon>
        <taxon>Magnoliopsida</taxon>
        <taxon>Liliopsida</taxon>
        <taxon>Asparagales</taxon>
        <taxon>Orchidaceae</taxon>
        <taxon>Epidendroideae</taxon>
        <taxon>Malaxideae</taxon>
        <taxon>Dendrobiinae</taxon>
        <taxon>Dendrobium</taxon>
    </lineage>
</organism>
<reference evidence="2 3" key="1">
    <citation type="journal article" date="2024" name="Plant Biotechnol. J.">
        <title>Dendrobium thyrsiflorum genome and its molecular insights into genes involved in important horticultural traits.</title>
        <authorList>
            <person name="Chen B."/>
            <person name="Wang J.Y."/>
            <person name="Zheng P.J."/>
            <person name="Li K.L."/>
            <person name="Liang Y.M."/>
            <person name="Chen X.F."/>
            <person name="Zhang C."/>
            <person name="Zhao X."/>
            <person name="He X."/>
            <person name="Zhang G.Q."/>
            <person name="Liu Z.J."/>
            <person name="Xu Q."/>
        </authorList>
    </citation>
    <scope>NUCLEOTIDE SEQUENCE [LARGE SCALE GENOMIC DNA]</scope>
    <source>
        <strain evidence="2">GZMU011</strain>
    </source>
</reference>
<name>A0ABD0TUD3_DENTH</name>
<accession>A0ABD0TUD3</accession>
<dbReference type="EMBL" id="JANQDX010000020">
    <property type="protein sequence ID" value="KAL0903223.1"/>
    <property type="molecule type" value="Genomic_DNA"/>
</dbReference>